<evidence type="ECO:0000259" key="2">
    <source>
        <dbReference type="Pfam" id="PF13231"/>
    </source>
</evidence>
<feature type="transmembrane region" description="Helical" evidence="1">
    <location>
        <begin position="156"/>
        <end position="175"/>
    </location>
</feature>
<keyword evidence="1" id="KW-0812">Transmembrane</keyword>
<name>A0A1I5VMF7_9FIRM</name>
<dbReference type="Proteomes" id="UP000182624">
    <property type="component" value="Unassembled WGS sequence"/>
</dbReference>
<keyword evidence="3" id="KW-0808">Transferase</keyword>
<dbReference type="InterPro" id="IPR038731">
    <property type="entry name" value="RgtA/B/C-like"/>
</dbReference>
<reference evidence="4" key="1">
    <citation type="submission" date="2016-10" db="EMBL/GenBank/DDBJ databases">
        <authorList>
            <person name="Varghese N."/>
            <person name="Submissions S."/>
        </authorList>
    </citation>
    <scope>NUCLEOTIDE SEQUENCE [LARGE SCALE GENOMIC DNA]</scope>
    <source>
        <strain evidence="4">P18</strain>
    </source>
</reference>
<sequence>MFRMKRAFNLIIVFCLLVAAFLVFGTSILTTIYYDYGCDNDWPHYGRENILLLLLLCAGVVFVLMVLKTNGVFKREKGPLMFELAFCTAYCLMLILAIRPLPVNDSKTLDDIINSFMSGDYSSLTSKEGYLYIWPFQLGYVAFGQLMCTVFGIGNYIAWDLIQLLSILITVYLLYQMTWEFFGDREICSIMAVLSAGMLFFYNYVTYIYGDILSMAPQTIALFLEILYMKKKDIGYGIGAGVAIAFAIMLKTNCEIALIALVVILVMNLISSSGGKNSLLKAVLILLIMFGLTFGIKNVVNSYYCSVTGLDAIPTGSPAVSHIAMGMQESELEDGWYNGYNYHVFAENGYDTEATKAAAIENIKETLSVFADRPLHAGRFFVRKFLTQWADSVCISTHNLDLVNRHHDNPTWLAGFLVSGFGSTIMQWVMNVYMTICYLGVVIYLISVLKKKSVSEPEMLVLILIFGGIVFHEFWEGSSRYAMRYYVYWIPFAAFGLKKLLDYIGEKFEK</sequence>
<feature type="transmembrane region" description="Helical" evidence="1">
    <location>
        <begin position="459"/>
        <end position="475"/>
    </location>
</feature>
<proteinExistence type="predicted"/>
<feature type="transmembrane region" description="Helical" evidence="1">
    <location>
        <begin position="49"/>
        <end position="67"/>
    </location>
</feature>
<keyword evidence="3" id="KW-0328">Glycosyltransferase</keyword>
<feature type="domain" description="Glycosyltransferase RgtA/B/C/D-like" evidence="2">
    <location>
        <begin position="145"/>
        <end position="290"/>
    </location>
</feature>
<evidence type="ECO:0000313" key="4">
    <source>
        <dbReference type="Proteomes" id="UP000182624"/>
    </source>
</evidence>
<evidence type="ECO:0000313" key="3">
    <source>
        <dbReference type="EMBL" id="SFQ08601.1"/>
    </source>
</evidence>
<keyword evidence="1" id="KW-0472">Membrane</keyword>
<gene>
    <name evidence="3" type="ORF">SAMN04487928_11812</name>
</gene>
<evidence type="ECO:0000256" key="1">
    <source>
        <dbReference type="SAM" id="Phobius"/>
    </source>
</evidence>
<feature type="transmembrane region" description="Helical" evidence="1">
    <location>
        <begin position="425"/>
        <end position="447"/>
    </location>
</feature>
<keyword evidence="4" id="KW-1185">Reference proteome</keyword>
<feature type="transmembrane region" description="Helical" evidence="1">
    <location>
        <begin position="187"/>
        <end position="202"/>
    </location>
</feature>
<accession>A0A1I5VMF7</accession>
<keyword evidence="1" id="KW-1133">Transmembrane helix</keyword>
<dbReference type="EMBL" id="FOXO01000018">
    <property type="protein sequence ID" value="SFQ08601.1"/>
    <property type="molecule type" value="Genomic_DNA"/>
</dbReference>
<feature type="transmembrane region" description="Helical" evidence="1">
    <location>
        <begin position="279"/>
        <end position="296"/>
    </location>
</feature>
<feature type="transmembrane region" description="Helical" evidence="1">
    <location>
        <begin position="79"/>
        <end position="98"/>
    </location>
</feature>
<organism evidence="3 4">
    <name type="scientific">Butyrivibrio proteoclasticus</name>
    <dbReference type="NCBI Taxonomy" id="43305"/>
    <lineage>
        <taxon>Bacteria</taxon>
        <taxon>Bacillati</taxon>
        <taxon>Bacillota</taxon>
        <taxon>Clostridia</taxon>
        <taxon>Lachnospirales</taxon>
        <taxon>Lachnospiraceae</taxon>
        <taxon>Butyrivibrio</taxon>
    </lineage>
</organism>
<protein>
    <submittedName>
        <fullName evidence="3">Dolichyl-phosphate-mannose-protein mannosyltransferase</fullName>
    </submittedName>
</protein>
<dbReference type="GO" id="GO:0016757">
    <property type="term" value="F:glycosyltransferase activity"/>
    <property type="evidence" value="ECO:0007669"/>
    <property type="project" value="UniProtKB-KW"/>
</dbReference>
<dbReference type="Pfam" id="PF13231">
    <property type="entry name" value="PMT_2"/>
    <property type="match status" value="1"/>
</dbReference>
<feature type="transmembrane region" description="Helical" evidence="1">
    <location>
        <begin position="234"/>
        <end position="250"/>
    </location>
</feature>
<dbReference type="AlphaFoldDB" id="A0A1I5VMF7"/>